<proteinExistence type="predicted"/>
<dbReference type="InterPro" id="IPR036922">
    <property type="entry name" value="Rieske_2Fe-2S_sf"/>
</dbReference>
<feature type="domain" description="Rieske" evidence="5">
    <location>
        <begin position="9"/>
        <end position="104"/>
    </location>
</feature>
<evidence type="ECO:0000256" key="2">
    <source>
        <dbReference type="ARBA" id="ARBA00022723"/>
    </source>
</evidence>
<name>A0A7V8VCE7_9BACT</name>
<comment type="caution">
    <text evidence="6">The sequence shown here is derived from an EMBL/GenBank/DDBJ whole genome shotgun (WGS) entry which is preliminary data.</text>
</comment>
<dbReference type="SUPFAM" id="SSF50022">
    <property type="entry name" value="ISP domain"/>
    <property type="match status" value="1"/>
</dbReference>
<keyword evidence="3" id="KW-0408">Iron</keyword>
<protein>
    <submittedName>
        <fullName evidence="6">Rieske 2Fe-2S domain-containing protein</fullName>
    </submittedName>
</protein>
<dbReference type="EMBL" id="JACEFB010000001">
    <property type="protein sequence ID" value="MBA2225207.1"/>
    <property type="molecule type" value="Genomic_DNA"/>
</dbReference>
<dbReference type="AlphaFoldDB" id="A0A7V8VCE7"/>
<keyword evidence="4" id="KW-0411">Iron-sulfur</keyword>
<keyword evidence="1" id="KW-0001">2Fe-2S</keyword>
<evidence type="ECO:0000256" key="1">
    <source>
        <dbReference type="ARBA" id="ARBA00022714"/>
    </source>
</evidence>
<evidence type="ECO:0000259" key="5">
    <source>
        <dbReference type="PROSITE" id="PS51296"/>
    </source>
</evidence>
<evidence type="ECO:0000313" key="7">
    <source>
        <dbReference type="Proteomes" id="UP000542342"/>
    </source>
</evidence>
<organism evidence="6 7">
    <name type="scientific">Thermogemmata fonticola</name>
    <dbReference type="NCBI Taxonomy" id="2755323"/>
    <lineage>
        <taxon>Bacteria</taxon>
        <taxon>Pseudomonadati</taxon>
        <taxon>Planctomycetota</taxon>
        <taxon>Planctomycetia</taxon>
        <taxon>Gemmatales</taxon>
        <taxon>Gemmataceae</taxon>
        <taxon>Thermogemmata</taxon>
    </lineage>
</organism>
<dbReference type="RefSeq" id="WP_194536590.1">
    <property type="nucleotide sequence ID" value="NZ_JACEFB010000001.1"/>
</dbReference>
<dbReference type="PANTHER" id="PTHR21496">
    <property type="entry name" value="FERREDOXIN-RELATED"/>
    <property type="match status" value="1"/>
</dbReference>
<dbReference type="Gene3D" id="2.102.10.10">
    <property type="entry name" value="Rieske [2Fe-2S] iron-sulphur domain"/>
    <property type="match status" value="1"/>
</dbReference>
<evidence type="ECO:0000256" key="4">
    <source>
        <dbReference type="ARBA" id="ARBA00023014"/>
    </source>
</evidence>
<evidence type="ECO:0000256" key="3">
    <source>
        <dbReference type="ARBA" id="ARBA00023004"/>
    </source>
</evidence>
<reference evidence="6 7" key="1">
    <citation type="submission" date="2020-07" db="EMBL/GenBank/DDBJ databases">
        <title>Thermogemmata thermophila gen. nov., sp. nov., a novel moderate thermophilic planctomycete from a Kamchatka hot spring.</title>
        <authorList>
            <person name="Elcheninov A.G."/>
            <person name="Podosokorskaya O.A."/>
            <person name="Kovaleva O.L."/>
            <person name="Novikov A."/>
            <person name="Bonch-Osmolovskaya E.A."/>
            <person name="Toshchakov S.V."/>
            <person name="Kublanov I.V."/>
        </authorList>
    </citation>
    <scope>NUCLEOTIDE SEQUENCE [LARGE SCALE GENOMIC DNA]</scope>
    <source>
        <strain evidence="6 7">2918</strain>
    </source>
</reference>
<accession>A0A7V8VCE7</accession>
<dbReference type="GO" id="GO:0051537">
    <property type="term" value="F:2 iron, 2 sulfur cluster binding"/>
    <property type="evidence" value="ECO:0007669"/>
    <property type="project" value="UniProtKB-KW"/>
</dbReference>
<sequence>MSSGEITYVTVGPVSAIPPGMGRAYHVGPHRIAVFRTRSGRVFATAQRCPHRGGPLADGMLVGEQVVCPLHAFRFDLHTGQCEQSHVCPVQTYPVDITPEGWIRIGIPTRFRSSEDVSPLLTSC</sequence>
<dbReference type="Pfam" id="PF00355">
    <property type="entry name" value="Rieske"/>
    <property type="match status" value="1"/>
</dbReference>
<dbReference type="PROSITE" id="PS51296">
    <property type="entry name" value="RIESKE"/>
    <property type="match status" value="1"/>
</dbReference>
<keyword evidence="2" id="KW-0479">Metal-binding</keyword>
<dbReference type="InterPro" id="IPR017941">
    <property type="entry name" value="Rieske_2Fe-2S"/>
</dbReference>
<gene>
    <name evidence="6" type="ORF">H0921_03420</name>
</gene>
<evidence type="ECO:0000313" key="6">
    <source>
        <dbReference type="EMBL" id="MBA2225207.1"/>
    </source>
</evidence>
<dbReference type="PANTHER" id="PTHR21496:SF23">
    <property type="entry name" value="3-PHENYLPROPIONATE_CINNAMIC ACID DIOXYGENASE FERREDOXIN SUBUNIT"/>
    <property type="match status" value="1"/>
</dbReference>
<keyword evidence="7" id="KW-1185">Reference proteome</keyword>
<dbReference type="GO" id="GO:0046872">
    <property type="term" value="F:metal ion binding"/>
    <property type="evidence" value="ECO:0007669"/>
    <property type="project" value="UniProtKB-KW"/>
</dbReference>
<dbReference type="Proteomes" id="UP000542342">
    <property type="component" value="Unassembled WGS sequence"/>
</dbReference>